<evidence type="ECO:0000313" key="1">
    <source>
        <dbReference type="EMBL" id="JAD48879.1"/>
    </source>
</evidence>
<name>A0A0A9AB06_ARUDO</name>
<dbReference type="AlphaFoldDB" id="A0A0A9AB06"/>
<sequence>MQYTIGGVLHIYRTVLSLL</sequence>
<organism evidence="1">
    <name type="scientific">Arundo donax</name>
    <name type="common">Giant reed</name>
    <name type="synonym">Donax arundinaceus</name>
    <dbReference type="NCBI Taxonomy" id="35708"/>
    <lineage>
        <taxon>Eukaryota</taxon>
        <taxon>Viridiplantae</taxon>
        <taxon>Streptophyta</taxon>
        <taxon>Embryophyta</taxon>
        <taxon>Tracheophyta</taxon>
        <taxon>Spermatophyta</taxon>
        <taxon>Magnoliopsida</taxon>
        <taxon>Liliopsida</taxon>
        <taxon>Poales</taxon>
        <taxon>Poaceae</taxon>
        <taxon>PACMAD clade</taxon>
        <taxon>Arundinoideae</taxon>
        <taxon>Arundineae</taxon>
        <taxon>Arundo</taxon>
    </lineage>
</organism>
<accession>A0A0A9AB06</accession>
<proteinExistence type="predicted"/>
<reference evidence="1" key="1">
    <citation type="submission" date="2014-09" db="EMBL/GenBank/DDBJ databases">
        <authorList>
            <person name="Magalhaes I.L.F."/>
            <person name="Oliveira U."/>
            <person name="Santos F.R."/>
            <person name="Vidigal T.H.D.A."/>
            <person name="Brescovit A.D."/>
            <person name="Santos A.J."/>
        </authorList>
    </citation>
    <scope>NUCLEOTIDE SEQUENCE</scope>
    <source>
        <tissue evidence="1">Shoot tissue taken approximately 20 cm above the soil surface</tissue>
    </source>
</reference>
<reference evidence="1" key="2">
    <citation type="journal article" date="2015" name="Data Brief">
        <title>Shoot transcriptome of the giant reed, Arundo donax.</title>
        <authorList>
            <person name="Barrero R.A."/>
            <person name="Guerrero F.D."/>
            <person name="Moolhuijzen P."/>
            <person name="Goolsby J.A."/>
            <person name="Tidwell J."/>
            <person name="Bellgard S.E."/>
            <person name="Bellgard M.I."/>
        </authorList>
    </citation>
    <scope>NUCLEOTIDE SEQUENCE</scope>
    <source>
        <tissue evidence="1">Shoot tissue taken approximately 20 cm above the soil surface</tissue>
    </source>
</reference>
<dbReference type="EMBL" id="GBRH01249016">
    <property type="protein sequence ID" value="JAD48879.1"/>
    <property type="molecule type" value="Transcribed_RNA"/>
</dbReference>
<protein>
    <submittedName>
        <fullName evidence="1">Uncharacterized protein</fullName>
    </submittedName>
</protein>